<dbReference type="InterPro" id="IPR001199">
    <property type="entry name" value="Cyt_B5-like_heme/steroid-bd"/>
</dbReference>
<dbReference type="STRING" id="312017.W7XAG4"/>
<dbReference type="GO" id="GO:0016020">
    <property type="term" value="C:membrane"/>
    <property type="evidence" value="ECO:0007669"/>
    <property type="project" value="TreeGrafter"/>
</dbReference>
<evidence type="ECO:0000313" key="7">
    <source>
        <dbReference type="Proteomes" id="UP000009168"/>
    </source>
</evidence>
<dbReference type="GO" id="GO:0020037">
    <property type="term" value="F:heme binding"/>
    <property type="evidence" value="ECO:0007669"/>
    <property type="project" value="TreeGrafter"/>
</dbReference>
<comment type="similarity">
    <text evidence="4">Belongs to the cytochrome b5 family.</text>
</comment>
<protein>
    <submittedName>
        <fullName evidence="6">Cytochrome b5-like heme/steroid-binding domain protein</fullName>
    </submittedName>
</protein>
<dbReference type="InterPro" id="IPR036400">
    <property type="entry name" value="Cyt_B5-like_heme/steroid_sf"/>
</dbReference>
<evidence type="ECO:0000259" key="5">
    <source>
        <dbReference type="PROSITE" id="PS50255"/>
    </source>
</evidence>
<dbReference type="GeneID" id="24437406"/>
<dbReference type="InterPro" id="IPR050668">
    <property type="entry name" value="Cytochrome_b5"/>
</dbReference>
<keyword evidence="7" id="KW-1185">Reference proteome</keyword>
<keyword evidence="1" id="KW-0349">Heme</keyword>
<evidence type="ECO:0000313" key="6">
    <source>
        <dbReference type="EMBL" id="EWS74322.1"/>
    </source>
</evidence>
<dbReference type="SMART" id="SM01117">
    <property type="entry name" value="Cyt-b5"/>
    <property type="match status" value="2"/>
</dbReference>
<dbReference type="eggNOG" id="KOG2003">
    <property type="taxonomic scope" value="Eukaryota"/>
</dbReference>
<dbReference type="eggNOG" id="KOG0537">
    <property type="taxonomic scope" value="Eukaryota"/>
</dbReference>
<keyword evidence="3" id="KW-0408">Iron</keyword>
<keyword evidence="2" id="KW-0479">Metal-binding</keyword>
<dbReference type="InParanoid" id="W7XAG4"/>
<feature type="domain" description="Cytochrome b5 heme-binding" evidence="5">
    <location>
        <begin position="101"/>
        <end position="178"/>
    </location>
</feature>
<evidence type="ECO:0000256" key="4">
    <source>
        <dbReference type="ARBA" id="ARBA00038168"/>
    </source>
</evidence>
<dbReference type="Gene3D" id="3.10.120.10">
    <property type="entry name" value="Cytochrome b5-like heme/steroid binding domain"/>
    <property type="match status" value="2"/>
</dbReference>
<dbReference type="RefSeq" id="XP_012653143.1">
    <property type="nucleotide sequence ID" value="XM_012797689.1"/>
</dbReference>
<dbReference type="EMBL" id="GG662699">
    <property type="protein sequence ID" value="EWS74322.1"/>
    <property type="molecule type" value="Genomic_DNA"/>
</dbReference>
<dbReference type="KEGG" id="tet:TTHERM_000128699"/>
<dbReference type="PRINTS" id="PR00363">
    <property type="entry name" value="CYTOCHROMEB5"/>
</dbReference>
<evidence type="ECO:0000256" key="2">
    <source>
        <dbReference type="ARBA" id="ARBA00022723"/>
    </source>
</evidence>
<dbReference type="PROSITE" id="PS50255">
    <property type="entry name" value="CYTOCHROME_B5_2"/>
    <property type="match status" value="1"/>
</dbReference>
<proteinExistence type="inferred from homology"/>
<organism evidence="6 7">
    <name type="scientific">Tetrahymena thermophila (strain SB210)</name>
    <dbReference type="NCBI Taxonomy" id="312017"/>
    <lineage>
        <taxon>Eukaryota</taxon>
        <taxon>Sar</taxon>
        <taxon>Alveolata</taxon>
        <taxon>Ciliophora</taxon>
        <taxon>Intramacronucleata</taxon>
        <taxon>Oligohymenophorea</taxon>
        <taxon>Hymenostomatida</taxon>
        <taxon>Tetrahymenina</taxon>
        <taxon>Tetrahymenidae</taxon>
        <taxon>Tetrahymena</taxon>
    </lineage>
</organism>
<evidence type="ECO:0000256" key="3">
    <source>
        <dbReference type="ARBA" id="ARBA00023004"/>
    </source>
</evidence>
<evidence type="ECO:0000256" key="1">
    <source>
        <dbReference type="ARBA" id="ARBA00022617"/>
    </source>
</evidence>
<accession>W7XAG4</accession>
<dbReference type="Proteomes" id="UP000009168">
    <property type="component" value="Unassembled WGS sequence"/>
</dbReference>
<sequence length="179" mass="21329">MNSNQNIVTWEDLLDHSDEKSCYFIIDDTVYDVTELLSLQSNYKEFLLKNIGQINREEQVKQFNESLFLILKQQGKIVGNIEKKPQSEYFKRKVRFLKAEYQEFTLEEVQKHNKMQDLWVVLDQNVYDLTEYQFIHPGRPDSIHPYAGKDATEKFNSINKHTEGARKFRENYKIGILKK</sequence>
<dbReference type="SUPFAM" id="SSF55856">
    <property type="entry name" value="Cytochrome b5-like heme/steroid binding domain"/>
    <property type="match status" value="2"/>
</dbReference>
<dbReference type="GO" id="GO:0046872">
    <property type="term" value="F:metal ion binding"/>
    <property type="evidence" value="ECO:0007669"/>
    <property type="project" value="UniProtKB-KW"/>
</dbReference>
<name>W7XAG4_TETTS</name>
<dbReference type="AlphaFoldDB" id="W7XAG4"/>
<reference evidence="7" key="1">
    <citation type="journal article" date="2006" name="PLoS Biol.">
        <title>Macronuclear genome sequence of the ciliate Tetrahymena thermophila, a model eukaryote.</title>
        <authorList>
            <person name="Eisen J.A."/>
            <person name="Coyne R.S."/>
            <person name="Wu M."/>
            <person name="Wu D."/>
            <person name="Thiagarajan M."/>
            <person name="Wortman J.R."/>
            <person name="Badger J.H."/>
            <person name="Ren Q."/>
            <person name="Amedeo P."/>
            <person name="Jones K.M."/>
            <person name="Tallon L.J."/>
            <person name="Delcher A.L."/>
            <person name="Salzberg S.L."/>
            <person name="Silva J.C."/>
            <person name="Haas B.J."/>
            <person name="Majoros W.H."/>
            <person name="Farzad M."/>
            <person name="Carlton J.M."/>
            <person name="Smith R.K. Jr."/>
            <person name="Garg J."/>
            <person name="Pearlman R.E."/>
            <person name="Karrer K.M."/>
            <person name="Sun L."/>
            <person name="Manning G."/>
            <person name="Elde N.C."/>
            <person name="Turkewitz A.P."/>
            <person name="Asai D.J."/>
            <person name="Wilkes D.E."/>
            <person name="Wang Y."/>
            <person name="Cai H."/>
            <person name="Collins K."/>
            <person name="Stewart B.A."/>
            <person name="Lee S.R."/>
            <person name="Wilamowska K."/>
            <person name="Weinberg Z."/>
            <person name="Ruzzo W.L."/>
            <person name="Wloga D."/>
            <person name="Gaertig J."/>
            <person name="Frankel J."/>
            <person name="Tsao C.-C."/>
            <person name="Gorovsky M.A."/>
            <person name="Keeling P.J."/>
            <person name="Waller R.F."/>
            <person name="Patron N.J."/>
            <person name="Cherry J.M."/>
            <person name="Stover N.A."/>
            <person name="Krieger C.J."/>
            <person name="del Toro C."/>
            <person name="Ryder H.F."/>
            <person name="Williamson S.C."/>
            <person name="Barbeau R.A."/>
            <person name="Hamilton E.P."/>
            <person name="Orias E."/>
        </authorList>
    </citation>
    <scope>NUCLEOTIDE SEQUENCE [LARGE SCALE GENOMIC DNA]</scope>
    <source>
        <strain evidence="7">SB210</strain>
    </source>
</reference>
<dbReference type="Pfam" id="PF00173">
    <property type="entry name" value="Cyt-b5"/>
    <property type="match status" value="2"/>
</dbReference>
<gene>
    <name evidence="6" type="ORF">TTHERM_000128699</name>
</gene>
<dbReference type="OrthoDB" id="260519at2759"/>
<dbReference type="PANTHER" id="PTHR19359">
    <property type="entry name" value="CYTOCHROME B5"/>
    <property type="match status" value="1"/>
</dbReference>